<comment type="caution">
    <text evidence="4">The sequence shown here is derived from an EMBL/GenBank/DDBJ whole genome shotgun (WGS) entry which is preliminary data.</text>
</comment>
<gene>
    <name evidence="4" type="ORF">ZYGR_0AF01670</name>
</gene>
<evidence type="ECO:0000259" key="3">
    <source>
        <dbReference type="Pfam" id="PF03959"/>
    </source>
</evidence>
<proteinExistence type="predicted"/>
<dbReference type="InterPro" id="IPR050593">
    <property type="entry name" value="LovG"/>
</dbReference>
<protein>
    <recommendedName>
        <fullName evidence="3">Serine hydrolase domain-containing protein</fullName>
    </recommendedName>
</protein>
<dbReference type="Gene3D" id="3.40.50.1820">
    <property type="entry name" value="alpha/beta hydrolase"/>
    <property type="match status" value="1"/>
</dbReference>
<feature type="domain" description="Serine hydrolase" evidence="3">
    <location>
        <begin position="6"/>
        <end position="230"/>
    </location>
</feature>
<dbReference type="AlphaFoldDB" id="A0A1Q3A7I3"/>
<accession>A0A1Q3A7I3</accession>
<dbReference type="InterPro" id="IPR029058">
    <property type="entry name" value="AB_hydrolase_fold"/>
</dbReference>
<reference evidence="4 5" key="1">
    <citation type="submission" date="2016-08" db="EMBL/GenBank/DDBJ databases">
        <title>Draft genome sequence of allopolyploid Zygosaccharomyces rouxii.</title>
        <authorList>
            <person name="Watanabe J."/>
            <person name="Uehara K."/>
            <person name="Mogi Y."/>
            <person name="Tsukioka Y."/>
        </authorList>
    </citation>
    <scope>NUCLEOTIDE SEQUENCE [LARGE SCALE GENOMIC DNA]</scope>
    <source>
        <strain evidence="4 5">NBRC 110957</strain>
    </source>
</reference>
<evidence type="ECO:0000313" key="5">
    <source>
        <dbReference type="Proteomes" id="UP000187013"/>
    </source>
</evidence>
<dbReference type="SUPFAM" id="SSF53474">
    <property type="entry name" value="alpha/beta-Hydrolases"/>
    <property type="match status" value="1"/>
</dbReference>
<sequence>MPPSPRKKILMLHGFVQSGKIFSSKTGGLRKTLNKMGYDLLYPTSPMGITKEELMALHNIEPGEGSDKKMASEFNTTTDDQDAYYGWWKRNSSSYQDFDVGQNVWDYLHDYVIENGPFEGIMGFSQGGAFAGYLSTNFHKVLNLTYEQQPPLKFFVTFSGFRLEAPQFQSNYDKYPLSTPSLHVQGEQDTVVSENRILSLYNSCQEDKRTLLRHPGGHYVPNSKQYVSQVCNWIQWIETQHQTSSQDKPKEDATGKQDTTKPDLGDDLMGTIDSMMGATRLKD</sequence>
<evidence type="ECO:0000256" key="1">
    <source>
        <dbReference type="ARBA" id="ARBA00022801"/>
    </source>
</evidence>
<name>A0A1Q3A7I3_ZYGRO</name>
<dbReference type="Proteomes" id="UP000187013">
    <property type="component" value="Unassembled WGS sequence"/>
</dbReference>
<organism evidence="4 5">
    <name type="scientific">Zygosaccharomyces rouxii</name>
    <dbReference type="NCBI Taxonomy" id="4956"/>
    <lineage>
        <taxon>Eukaryota</taxon>
        <taxon>Fungi</taxon>
        <taxon>Dikarya</taxon>
        <taxon>Ascomycota</taxon>
        <taxon>Saccharomycotina</taxon>
        <taxon>Saccharomycetes</taxon>
        <taxon>Saccharomycetales</taxon>
        <taxon>Saccharomycetaceae</taxon>
        <taxon>Zygosaccharomyces</taxon>
    </lineage>
</organism>
<dbReference type="OrthoDB" id="2094269at2759"/>
<dbReference type="PANTHER" id="PTHR48070">
    <property type="entry name" value="ESTERASE OVCA2"/>
    <property type="match status" value="1"/>
</dbReference>
<feature type="compositionally biased region" description="Basic and acidic residues" evidence="2">
    <location>
        <begin position="247"/>
        <end position="264"/>
    </location>
</feature>
<evidence type="ECO:0000313" key="4">
    <source>
        <dbReference type="EMBL" id="GAV51696.1"/>
    </source>
</evidence>
<dbReference type="PANTHER" id="PTHR48070:SF6">
    <property type="entry name" value="ESTERASE OVCA2"/>
    <property type="match status" value="1"/>
</dbReference>
<dbReference type="GO" id="GO:0016787">
    <property type="term" value="F:hydrolase activity"/>
    <property type="evidence" value="ECO:0007669"/>
    <property type="project" value="UniProtKB-KW"/>
</dbReference>
<feature type="region of interest" description="Disordered" evidence="2">
    <location>
        <begin position="242"/>
        <end position="283"/>
    </location>
</feature>
<evidence type="ECO:0000256" key="2">
    <source>
        <dbReference type="SAM" id="MobiDB-lite"/>
    </source>
</evidence>
<dbReference type="GO" id="GO:0005634">
    <property type="term" value="C:nucleus"/>
    <property type="evidence" value="ECO:0007669"/>
    <property type="project" value="TreeGrafter"/>
</dbReference>
<keyword evidence="1" id="KW-0378">Hydrolase</keyword>
<dbReference type="GO" id="GO:0005737">
    <property type="term" value="C:cytoplasm"/>
    <property type="evidence" value="ECO:0007669"/>
    <property type="project" value="TreeGrafter"/>
</dbReference>
<dbReference type="InterPro" id="IPR005645">
    <property type="entry name" value="FSH-like_dom"/>
</dbReference>
<dbReference type="EMBL" id="BDGX01000032">
    <property type="protein sequence ID" value="GAV51696.1"/>
    <property type="molecule type" value="Genomic_DNA"/>
</dbReference>
<dbReference type="Pfam" id="PF03959">
    <property type="entry name" value="FSH1"/>
    <property type="match status" value="1"/>
</dbReference>